<protein>
    <submittedName>
        <fullName evidence="1">Tetratricopeptide repeat-containing protein</fullName>
    </submittedName>
</protein>
<dbReference type="Gene3D" id="3.40.50.300">
    <property type="entry name" value="P-loop containing nucleotide triphosphate hydrolases"/>
    <property type="match status" value="2"/>
</dbReference>
<evidence type="ECO:0000313" key="2">
    <source>
        <dbReference type="Proteomes" id="UP000198318"/>
    </source>
</evidence>
<dbReference type="SUPFAM" id="SSF48452">
    <property type="entry name" value="TPR-like"/>
    <property type="match status" value="3"/>
</dbReference>
<accession>A0A239NGI3</accession>
<dbReference type="PANTHER" id="PTHR46082">
    <property type="entry name" value="ATP/GTP-BINDING PROTEIN-RELATED"/>
    <property type="match status" value="1"/>
</dbReference>
<dbReference type="Pfam" id="PF13424">
    <property type="entry name" value="TPR_12"/>
    <property type="match status" value="1"/>
</dbReference>
<dbReference type="PANTHER" id="PTHR46082:SF6">
    <property type="entry name" value="AAA+ ATPASE DOMAIN-CONTAINING PROTEIN-RELATED"/>
    <property type="match status" value="1"/>
</dbReference>
<dbReference type="EMBL" id="FZOR01000041">
    <property type="protein sequence ID" value="SNT54001.1"/>
    <property type="molecule type" value="Genomic_DNA"/>
</dbReference>
<sequence>MALANTAWILADHGHNVLVADWAIGAQRPSVDQYLAGFFPSEEIPDEQPGIFDVVRDYWDVARHDSARDSDLGALWERHGRIGGHILTLGWSPAGLDSGLAGKLAYLGPGRRSDDGYWAETESFDWKLFVESRPGRHFLASLRTELAESGYDYVLLDSLSGRPTVTQHGVTHLADVLVACFKLGYAQEIKIAAELTRTLRRLTERRPEGPVRVLPVPMWDDRNTLDGMKRFARNRFDPLLQVPGEGERARYWANVTVPESPYFRRHPIIAAIAEDPAQPGTALKAYEALAQAITGDPATKAKARPEPDRMALKRSLTAQPAAAMQDVAILSCVADGPWADWITWVLRSARVRVRPYGTPGSPVETTIVLLSPDLAEAPEFDEAWPLIADLKAGSRARDDKRLIGVRVREGALHESLALAVDVDLVPHGADAAAVRRKLLTTFTWLDQLEPRDVDAPDAPRFPKRPPRVREVSAPAKNFVGRDGLLRDLRDALVRDRGTGRPTVLTGTTAIGKSSVAAMYAWLYAHDYDVIWWIPAEDAHQVRTKLAELLPRLREGAPTDAHDAVDQVRRALAAGDGPDRWLLIYDGADDPRGLDELMPTGGPGNVLVTSRHEGWASAGHTVLPVGRFERAESIRLFLSRIGDSDIPRVLADRVAERLHDQPLAIDQAAGWVATTWSAAQSQEDPPTDRTPRTLVDEYLDKLGGRDEITVPAGEERPVELSLDRLAGERAAGLWLLRVCAYLSPDGVAMELVRSAGMREEVGRHDPALGLDVTVDEVVQTLKRYSLIRVDQQLGRLCVHPHTLRIVRDRMTAEERHTARASAQAVLAAAVPGDEASGALRERRHRELQRHVAACELGDTVKAADPVRAWAVRQVRHLYLTNDWQVAADLADQLRARWTDDFAEGDRYRLELLVELANALRELGDYAQAAHWDEEAGRLREEHLPANHLLGLKIRRAAGADLRTQGRFGEAARLDERTLDEFRRRLGEEHPDTLREANNLAVSFRLTGAIEAALEQDRSIYETRRRVLGEQAPETWHTLVMLSIDYRELGDYANAVSHLEEVLGELRSSGRDNTPAALRAEQALAVTRRYAGQAEEVLESLTGTWHRSREFYGPRHPATLSCAVSVAATQAASGRTADALDRGRLNLRFYREGFGESHPFTRACEANLSVYARLCGQLAEALPYAEKAWRALHEDVNVGPKHPFTLAAEIGYANALAAVGRADAACEHERHAYAGYSERLGERHPLSQIAYTNLQVTEDAKTGADTGLDSGLRRDIDIEIPST</sequence>
<dbReference type="InterPro" id="IPR011990">
    <property type="entry name" value="TPR-like_helical_dom_sf"/>
</dbReference>
<dbReference type="Gene3D" id="1.25.40.10">
    <property type="entry name" value="Tetratricopeptide repeat domain"/>
    <property type="match status" value="2"/>
</dbReference>
<evidence type="ECO:0000313" key="1">
    <source>
        <dbReference type="EMBL" id="SNT54001.1"/>
    </source>
</evidence>
<dbReference type="OrthoDB" id="580767at2"/>
<keyword evidence="2" id="KW-1185">Reference proteome</keyword>
<reference evidence="1 2" key="1">
    <citation type="submission" date="2017-06" db="EMBL/GenBank/DDBJ databases">
        <authorList>
            <person name="Kim H.J."/>
            <person name="Triplett B.A."/>
        </authorList>
    </citation>
    <scope>NUCLEOTIDE SEQUENCE [LARGE SCALE GENOMIC DNA]</scope>
    <source>
        <strain evidence="1 2">DSM 44715</strain>
    </source>
</reference>
<dbReference type="Pfam" id="PF13374">
    <property type="entry name" value="TPR_10"/>
    <property type="match status" value="2"/>
</dbReference>
<dbReference type="InterPro" id="IPR027417">
    <property type="entry name" value="P-loop_NTPase"/>
</dbReference>
<proteinExistence type="predicted"/>
<gene>
    <name evidence="1" type="ORF">SAMN05443665_104119</name>
</gene>
<name>A0A239NGI3_9ACTN</name>
<dbReference type="InterPro" id="IPR053137">
    <property type="entry name" value="NLR-like"/>
</dbReference>
<dbReference type="SUPFAM" id="SSF52540">
    <property type="entry name" value="P-loop containing nucleoside triphosphate hydrolases"/>
    <property type="match status" value="1"/>
</dbReference>
<organism evidence="1 2">
    <name type="scientific">Actinomadura meyerae</name>
    <dbReference type="NCBI Taxonomy" id="240840"/>
    <lineage>
        <taxon>Bacteria</taxon>
        <taxon>Bacillati</taxon>
        <taxon>Actinomycetota</taxon>
        <taxon>Actinomycetes</taxon>
        <taxon>Streptosporangiales</taxon>
        <taxon>Thermomonosporaceae</taxon>
        <taxon>Actinomadura</taxon>
    </lineage>
</organism>
<dbReference type="Proteomes" id="UP000198318">
    <property type="component" value="Unassembled WGS sequence"/>
</dbReference>
<dbReference type="NCBIfam" id="NF040586">
    <property type="entry name" value="FxSxx_TPR"/>
    <property type="match status" value="1"/>
</dbReference>
<dbReference type="RefSeq" id="WP_089329786.1">
    <property type="nucleotide sequence ID" value="NZ_FZOR01000041.1"/>
</dbReference>